<dbReference type="InterPro" id="IPR036864">
    <property type="entry name" value="Zn2-C6_fun-type_DNA-bd_sf"/>
</dbReference>
<feature type="compositionally biased region" description="Low complexity" evidence="4">
    <location>
        <begin position="46"/>
        <end position="70"/>
    </location>
</feature>
<dbReference type="Pfam" id="PF00172">
    <property type="entry name" value="Zn_clus"/>
    <property type="match status" value="1"/>
</dbReference>
<evidence type="ECO:0000256" key="2">
    <source>
        <dbReference type="ARBA" id="ARBA00022723"/>
    </source>
</evidence>
<evidence type="ECO:0000313" key="6">
    <source>
        <dbReference type="EMBL" id="RYO88056.1"/>
    </source>
</evidence>
<organism evidence="6 7">
    <name type="scientific">Monosporascus cannonballus</name>
    <dbReference type="NCBI Taxonomy" id="155416"/>
    <lineage>
        <taxon>Eukaryota</taxon>
        <taxon>Fungi</taxon>
        <taxon>Dikarya</taxon>
        <taxon>Ascomycota</taxon>
        <taxon>Pezizomycotina</taxon>
        <taxon>Sordariomycetes</taxon>
        <taxon>Xylariomycetidae</taxon>
        <taxon>Xylariales</taxon>
        <taxon>Xylariales incertae sedis</taxon>
        <taxon>Monosporascus</taxon>
    </lineage>
</organism>
<comment type="subcellular location">
    <subcellularLocation>
        <location evidence="1">Nucleus</location>
    </subcellularLocation>
</comment>
<evidence type="ECO:0000256" key="1">
    <source>
        <dbReference type="ARBA" id="ARBA00004123"/>
    </source>
</evidence>
<evidence type="ECO:0000259" key="5">
    <source>
        <dbReference type="PROSITE" id="PS50048"/>
    </source>
</evidence>
<accession>A0ABY0HAE3</accession>
<evidence type="ECO:0000313" key="7">
    <source>
        <dbReference type="Proteomes" id="UP000294003"/>
    </source>
</evidence>
<feature type="compositionally biased region" description="Gly residues" evidence="4">
    <location>
        <begin position="28"/>
        <end position="40"/>
    </location>
</feature>
<proteinExistence type="predicted"/>
<dbReference type="SMART" id="SM00066">
    <property type="entry name" value="GAL4"/>
    <property type="match status" value="1"/>
</dbReference>
<dbReference type="PANTHER" id="PTHR31001:SF49">
    <property type="entry name" value="ZN(II)2CYS6 TRANSCRIPTION FACTOR (EUROFUNG)"/>
    <property type="match status" value="1"/>
</dbReference>
<dbReference type="InterPro" id="IPR050613">
    <property type="entry name" value="Sec_Metabolite_Reg"/>
</dbReference>
<dbReference type="InterPro" id="IPR001138">
    <property type="entry name" value="Zn2Cys6_DnaBD"/>
</dbReference>
<protein>
    <recommendedName>
        <fullName evidence="5">Zn(2)-C6 fungal-type domain-containing protein</fullName>
    </recommendedName>
</protein>
<dbReference type="PROSITE" id="PS50048">
    <property type="entry name" value="ZN2_CY6_FUNGAL_2"/>
    <property type="match status" value="1"/>
</dbReference>
<evidence type="ECO:0000256" key="3">
    <source>
        <dbReference type="ARBA" id="ARBA00023242"/>
    </source>
</evidence>
<reference evidence="6 7" key="1">
    <citation type="submission" date="2018-06" db="EMBL/GenBank/DDBJ databases">
        <title>Complete Genomes of Monosporascus.</title>
        <authorList>
            <person name="Robinson A.J."/>
            <person name="Natvig D.O."/>
        </authorList>
    </citation>
    <scope>NUCLEOTIDE SEQUENCE [LARGE SCALE GENOMIC DNA]</scope>
    <source>
        <strain evidence="6 7">CBS 609.92</strain>
    </source>
</reference>
<feature type="region of interest" description="Disordered" evidence="4">
    <location>
        <begin position="674"/>
        <end position="712"/>
    </location>
</feature>
<dbReference type="Pfam" id="PF04082">
    <property type="entry name" value="Fungal_trans"/>
    <property type="match status" value="1"/>
</dbReference>
<keyword evidence="7" id="KW-1185">Reference proteome</keyword>
<dbReference type="InterPro" id="IPR007219">
    <property type="entry name" value="XnlR_reg_dom"/>
</dbReference>
<dbReference type="SUPFAM" id="SSF57701">
    <property type="entry name" value="Zn2/Cys6 DNA-binding domain"/>
    <property type="match status" value="1"/>
</dbReference>
<feature type="region of interest" description="Disordered" evidence="4">
    <location>
        <begin position="1"/>
        <end position="71"/>
    </location>
</feature>
<gene>
    <name evidence="6" type="ORF">DL762_003941</name>
</gene>
<dbReference type="SMART" id="SM00906">
    <property type="entry name" value="Fungal_trans"/>
    <property type="match status" value="1"/>
</dbReference>
<dbReference type="CDD" id="cd00067">
    <property type="entry name" value="GAL4"/>
    <property type="match status" value="1"/>
</dbReference>
<name>A0ABY0HAE3_9PEZI</name>
<feature type="compositionally biased region" description="Polar residues" evidence="4">
    <location>
        <begin position="697"/>
        <end position="712"/>
    </location>
</feature>
<evidence type="ECO:0000256" key="4">
    <source>
        <dbReference type="SAM" id="MobiDB-lite"/>
    </source>
</evidence>
<keyword evidence="3" id="KW-0539">Nucleus</keyword>
<dbReference type="EMBL" id="QJNS01000092">
    <property type="protein sequence ID" value="RYO88056.1"/>
    <property type="molecule type" value="Genomic_DNA"/>
</dbReference>
<sequence length="804" mass="88135">MSSTSGRRSPSHGSPDDSAGSSSNGTIHSGGHGLGLGHGFGPRAVPPTASSTSTSISPASAPTTQQQQQQHAKRTRVLLSCGPCRNSKLKCDRAAPCGQCLKKGRPDACVYAPRPQKQKPAKSMAARLKRLEGMVREMIDTDVALPTSSAAGMGTEAGAVVMAGVVGPGAGAGSTTPPSEAAADAGGLIVQGQKATSYVGATHFMAILDDIEDLKNYFEDSDEEEGESPDPYENVGPPEVLFGSRGVLKDKEELLRLLPEKSVIDRLLSRYFDSNSPSQHILHRPTFSKKYNQFWQNPSEAPLHWIALLFIVMGLGVFFSSFQAPHELERDSSLPAMDRFKQYRGAAGWALIWGKYSQPSLLTLQAFLLYVEAEFLVNRSNQMQCYLMSSVCIRLMLKMGLHRDPSKLPNVSAYEGEMRRRMWNLAIQIDLLVSFYLGLPSMIHGIESDTAMPRHIMDSDFNEDSKELPPARPISDYTPLTYPIHKAAITKAFGLVARQAHALTVPPYSEVMRVDRLLEETWKDVPAFMKVKPLEESVTDPIMQVIQRACLEAALALLEYQRTLHYACQPGGLLHSKGWFIGSLAINDFLLADMVVALVVQNEQYSEAGGSSDWMSQGTLLPTKDELLHILQESHRIWCVMAPDIPDCRKAGEVVQRMLDRIYTQLGIRPGEELGAIDSAPSANRNDEAESMAGPNLHSNSGPSTVASGCSDAPNQHVTPEFDVIDPNVVRAMESIQDRMGPDPSWMIHSGSSYDWNQFDALTRGPADTVQPMPQTEQQNWLNGNQADDFEFLASNGWTHVPYP</sequence>
<dbReference type="PANTHER" id="PTHR31001">
    <property type="entry name" value="UNCHARACTERIZED TRANSCRIPTIONAL REGULATORY PROTEIN"/>
    <property type="match status" value="1"/>
</dbReference>
<feature type="domain" description="Zn(2)-C6 fungal-type" evidence="5">
    <location>
        <begin position="80"/>
        <end position="111"/>
    </location>
</feature>
<keyword evidence="2" id="KW-0479">Metal-binding</keyword>
<feature type="compositionally biased region" description="Polar residues" evidence="4">
    <location>
        <begin position="1"/>
        <end position="12"/>
    </location>
</feature>
<dbReference type="CDD" id="cd12148">
    <property type="entry name" value="fungal_TF_MHR"/>
    <property type="match status" value="1"/>
</dbReference>
<comment type="caution">
    <text evidence="6">The sequence shown here is derived from an EMBL/GenBank/DDBJ whole genome shotgun (WGS) entry which is preliminary data.</text>
</comment>
<dbReference type="Gene3D" id="4.10.240.10">
    <property type="entry name" value="Zn(2)-C6 fungal-type DNA-binding domain"/>
    <property type="match status" value="1"/>
</dbReference>
<dbReference type="PROSITE" id="PS00463">
    <property type="entry name" value="ZN2_CY6_FUNGAL_1"/>
    <property type="match status" value="1"/>
</dbReference>
<dbReference type="Proteomes" id="UP000294003">
    <property type="component" value="Unassembled WGS sequence"/>
</dbReference>